<organism evidence="1">
    <name type="scientific">Echinostoma caproni</name>
    <dbReference type="NCBI Taxonomy" id="27848"/>
    <lineage>
        <taxon>Eukaryota</taxon>
        <taxon>Metazoa</taxon>
        <taxon>Spiralia</taxon>
        <taxon>Lophotrochozoa</taxon>
        <taxon>Platyhelminthes</taxon>
        <taxon>Trematoda</taxon>
        <taxon>Digenea</taxon>
        <taxon>Plagiorchiida</taxon>
        <taxon>Echinostomata</taxon>
        <taxon>Echinostomatoidea</taxon>
        <taxon>Echinostomatidae</taxon>
        <taxon>Echinostoma</taxon>
    </lineage>
</organism>
<accession>A0A183B5P1</accession>
<reference evidence="1" key="1">
    <citation type="submission" date="2016-06" db="UniProtKB">
        <authorList>
            <consortium name="WormBaseParasite"/>
        </authorList>
    </citation>
    <scope>IDENTIFICATION</scope>
</reference>
<protein>
    <submittedName>
        <fullName evidence="1">Peroxidase</fullName>
    </submittedName>
</protein>
<sequence>LRIKTYYTNLFKSLSNYDTLVYCREMVNGVPTKTGTRGSGVADTDFLVVVDAVQVSACGTGLLAFATTCQIDNQLNRYDDHPPGQLYPIGSSSYLF</sequence>
<dbReference type="WBParaSite" id="ECPE_0001456601-mRNA-1">
    <property type="protein sequence ID" value="ECPE_0001456601-mRNA-1"/>
    <property type="gene ID" value="ECPE_0001456601"/>
</dbReference>
<dbReference type="Gene3D" id="3.10.170.20">
    <property type="match status" value="1"/>
</dbReference>
<proteinExistence type="predicted"/>
<name>A0A183B5P1_9TREM</name>
<dbReference type="AlphaFoldDB" id="A0A183B5P1"/>
<evidence type="ECO:0000313" key="1">
    <source>
        <dbReference type="WBParaSite" id="ECPE_0001456601-mRNA-1"/>
    </source>
</evidence>